<proteinExistence type="predicted"/>
<gene>
    <name evidence="1" type="ORF">Taro_016124</name>
</gene>
<evidence type="ECO:0000313" key="1">
    <source>
        <dbReference type="EMBL" id="MQL83632.1"/>
    </source>
</evidence>
<accession>A0A843UD44</accession>
<evidence type="ECO:0000313" key="2">
    <source>
        <dbReference type="Proteomes" id="UP000652761"/>
    </source>
</evidence>
<name>A0A843UD44_COLES</name>
<protein>
    <submittedName>
        <fullName evidence="1">Uncharacterized protein</fullName>
    </submittedName>
</protein>
<dbReference type="EMBL" id="NMUH01000708">
    <property type="protein sequence ID" value="MQL83632.1"/>
    <property type="molecule type" value="Genomic_DNA"/>
</dbReference>
<dbReference type="AlphaFoldDB" id="A0A843UD44"/>
<sequence length="80" mass="8629">MGPLPSLHCRGDGILCRLNNGVTGPFAVWYSPKRRGPGIVWYSPGWRSLVLSCTHRGDGAWCCLVLTGVAKSGAVLYPSR</sequence>
<keyword evidence="2" id="KW-1185">Reference proteome</keyword>
<reference evidence="1" key="1">
    <citation type="submission" date="2017-07" db="EMBL/GenBank/DDBJ databases">
        <title>Taro Niue Genome Assembly and Annotation.</title>
        <authorList>
            <person name="Atibalentja N."/>
            <person name="Keating K."/>
            <person name="Fields C.J."/>
        </authorList>
    </citation>
    <scope>NUCLEOTIDE SEQUENCE</scope>
    <source>
        <strain evidence="1">Niue_2</strain>
        <tissue evidence="1">Leaf</tissue>
    </source>
</reference>
<dbReference type="Proteomes" id="UP000652761">
    <property type="component" value="Unassembled WGS sequence"/>
</dbReference>
<organism evidence="1 2">
    <name type="scientific">Colocasia esculenta</name>
    <name type="common">Wild taro</name>
    <name type="synonym">Arum esculentum</name>
    <dbReference type="NCBI Taxonomy" id="4460"/>
    <lineage>
        <taxon>Eukaryota</taxon>
        <taxon>Viridiplantae</taxon>
        <taxon>Streptophyta</taxon>
        <taxon>Embryophyta</taxon>
        <taxon>Tracheophyta</taxon>
        <taxon>Spermatophyta</taxon>
        <taxon>Magnoliopsida</taxon>
        <taxon>Liliopsida</taxon>
        <taxon>Araceae</taxon>
        <taxon>Aroideae</taxon>
        <taxon>Colocasieae</taxon>
        <taxon>Colocasia</taxon>
    </lineage>
</organism>
<comment type="caution">
    <text evidence="1">The sequence shown here is derived from an EMBL/GenBank/DDBJ whole genome shotgun (WGS) entry which is preliminary data.</text>
</comment>